<evidence type="ECO:0000313" key="3">
    <source>
        <dbReference type="Proteomes" id="UP001309876"/>
    </source>
</evidence>
<protein>
    <submittedName>
        <fullName evidence="2">Uncharacterized protein</fullName>
    </submittedName>
</protein>
<dbReference type="Pfam" id="PF17242">
    <property type="entry name" value="DUF5315"/>
    <property type="match status" value="1"/>
</dbReference>
<dbReference type="EMBL" id="JAVRRJ010000007">
    <property type="protein sequence ID" value="KAK5083127.1"/>
    <property type="molecule type" value="Genomic_DNA"/>
</dbReference>
<dbReference type="Proteomes" id="UP001309876">
    <property type="component" value="Unassembled WGS sequence"/>
</dbReference>
<feature type="compositionally biased region" description="Polar residues" evidence="1">
    <location>
        <begin position="232"/>
        <end position="242"/>
    </location>
</feature>
<feature type="compositionally biased region" description="Basic and acidic residues" evidence="1">
    <location>
        <begin position="324"/>
        <end position="345"/>
    </location>
</feature>
<feature type="region of interest" description="Disordered" evidence="1">
    <location>
        <begin position="193"/>
        <end position="251"/>
    </location>
</feature>
<name>A0AAN7SW55_9EURO</name>
<gene>
    <name evidence="2" type="ORF">LTR05_007010</name>
</gene>
<reference evidence="2 3" key="1">
    <citation type="submission" date="2023-08" db="EMBL/GenBank/DDBJ databases">
        <title>Black Yeasts Isolated from many extreme environments.</title>
        <authorList>
            <person name="Coleine C."/>
            <person name="Stajich J.E."/>
            <person name="Selbmann L."/>
        </authorList>
    </citation>
    <scope>NUCLEOTIDE SEQUENCE [LARGE SCALE GENOMIC DNA]</scope>
    <source>
        <strain evidence="2 3">CCFEE 5910</strain>
    </source>
</reference>
<accession>A0AAN7SW55</accession>
<feature type="region of interest" description="Disordered" evidence="1">
    <location>
        <begin position="291"/>
        <end position="345"/>
    </location>
</feature>
<feature type="region of interest" description="Disordered" evidence="1">
    <location>
        <begin position="1"/>
        <end position="136"/>
    </location>
</feature>
<proteinExistence type="predicted"/>
<feature type="compositionally biased region" description="Acidic residues" evidence="1">
    <location>
        <begin position="193"/>
        <end position="205"/>
    </location>
</feature>
<sequence>MVLKDDSPRQFQAKPNKLELPTPSTARGPRSPNPSHLLPATALFHGPHSRNASHTSLSRSRDDRPNDPSTPIDRNRDRDQPQHLPRARPPTSSFSGPRPSLIAASPKNNAPGGGQTGASAVRPKPGATISSKKEDDFRADAVWAEMQRTLADVELSAMNSSHVFGQQHARALEDLRTAQLGLAQAWAKSEADEMVDEEFGGDEGETSAVGTMRGGIFGGTPAREKSGHSRHASTASNASRSGNLEEETERDIRLARRRREANDRYFKQVNKGVLDVVKKLDEVANAMRQVEKESRELWNETSGSGSEDLGDVTETDQSTQQQTKNKDIERPGGRSRAETAEKSKR</sequence>
<dbReference type="AlphaFoldDB" id="A0AAN7SW55"/>
<comment type="caution">
    <text evidence="2">The sequence shown here is derived from an EMBL/GenBank/DDBJ whole genome shotgun (WGS) entry which is preliminary data.</text>
</comment>
<evidence type="ECO:0000256" key="1">
    <source>
        <dbReference type="SAM" id="MobiDB-lite"/>
    </source>
</evidence>
<keyword evidence="3" id="KW-1185">Reference proteome</keyword>
<organism evidence="2 3">
    <name type="scientific">Lithohypha guttulata</name>
    <dbReference type="NCBI Taxonomy" id="1690604"/>
    <lineage>
        <taxon>Eukaryota</taxon>
        <taxon>Fungi</taxon>
        <taxon>Dikarya</taxon>
        <taxon>Ascomycota</taxon>
        <taxon>Pezizomycotina</taxon>
        <taxon>Eurotiomycetes</taxon>
        <taxon>Chaetothyriomycetidae</taxon>
        <taxon>Chaetothyriales</taxon>
        <taxon>Trichomeriaceae</taxon>
        <taxon>Lithohypha</taxon>
    </lineage>
</organism>
<evidence type="ECO:0000313" key="2">
    <source>
        <dbReference type="EMBL" id="KAK5083127.1"/>
    </source>
</evidence>